<dbReference type="RefSeq" id="XP_002781308.1">
    <property type="nucleotide sequence ID" value="XM_002781262.1"/>
</dbReference>
<name>C5KQY7_PERM5</name>
<dbReference type="CDD" id="cd13971">
    <property type="entry name" value="ADCK2-like"/>
    <property type="match status" value="1"/>
</dbReference>
<sequence>MRKEGKDKRSGLITNIWNVTSGGSRVCFERAERDRHKKHLIALDSVKSSIDNKPPKEMSHLKNKRKAKLIMEERNAEIQLENRILLDKMLNIDKERKRQAQRTCNKMYHGEAIEEATQRRQQEYRQWGGLAHQNKKMLNRLTAVPPAIVDTQKLAVAERDREAMRDRLISGSMRICQLPGVIHLQMSLLRRVYCDTPASFARYGSSIRQGLSGAVADVIAPRHVEGAACSTMLEPRAHTTPRLDKANEPKLSFLQRLLRSLWRLIQLFFRFGPCLATSPILFLGIGKCNNWWWQWLVHCIESSGPAFIKLGQWAATRRDLFNDTIISYLSQLHTQVRPHSYRDTLLQLDESYGPEWRTWLEIDPSVIGSGCIAQVHRGTLLHNGHHDVAVKVSHPGCQDIINIDLGILKALGHVAEHLPFLRHLGVSDMVEQFSDFLLSQTDLRLEAANIQRFNDNFKDYTGSIRFPTVYSDLTTKTVLIESFESGVPIGSLLPTNGQVNGDDDVMIDGMMVSKREICKMGVKAFLHMLFIDNFIHGDLHPGNILVQVPSMTDPSDTSADSHAAAAGTVRLVFLDCGLANELSNRDLTNFVDLMHAIMIGESTEVGRLMIDRSRSPPNTVYKPDEFIKGVGELVDSARGVSLQSMQIGIMFSQLLGLACKHSKSDNKRRSVWSKQQEAQQQESTPEGVGQASYEADGIGEQQEQEDDEESDEDVVDNDDQRKGRRRPGLIAKLTTPIQKTTTTTSDVHILPTPVINTPEDGVGSVEINHSGEAGKDGIHSEQKEGSVLTSGVIAQDLGSADKADIVVTEKGAFDAYDHPNDSSKNTATTSSSRSSNAEHNNHGQHRTPPIQGGEVPPSPPAARKPTGLVSAWGTRLPVGKSATTPPASEVVEHGSSTEHGATSSDTQRTAAPVGAVAKGDQVAGTVAVHFMEAMQIIAGNKSLSPDLNVKTLKEWEDTAGARPLPLCQEHPALKQPRYRPMGMKNPSQTRVCYLNAMIQSLQPVFEYFGGLGNQHDSAEALDTVLDKLHDECKWRREWPVDEGCLTGPGVLEDSIIYRIFRGIKTVHHTMPNGKVTKQVESFTLISLPPPPRHHHLSGSRNSTKIDLVDLLKRTYHETSPWAPPSTESHHSESMLLEQLPHVLCIEVSRHVTESMHTMTQVSVPFPGILNIPPTCLAGGKSHPQADKTYTLLGVVSRSGLGATSGHYWAFSRPAPVCPTTPPSRTATATDAATGLSATLGGTTECVDEDHSDIGEGRVATSSITFIAVVSNAKNLVHN</sequence>
<feature type="compositionally biased region" description="Polar residues" evidence="3">
    <location>
        <begin position="897"/>
        <end position="909"/>
    </location>
</feature>
<accession>C5KQY7</accession>
<dbReference type="SUPFAM" id="SSF56112">
    <property type="entry name" value="Protein kinase-like (PK-like)"/>
    <property type="match status" value="1"/>
</dbReference>
<dbReference type="InterPro" id="IPR044095">
    <property type="entry name" value="ADCK2_dom"/>
</dbReference>
<feature type="domain" description="Peptidase C19 ubiquitin carboxyl-terminal hydrolase" evidence="4">
    <location>
        <begin position="994"/>
        <end position="1212"/>
    </location>
</feature>
<proteinExistence type="inferred from homology"/>
<feature type="compositionally biased region" description="Basic and acidic residues" evidence="3">
    <location>
        <begin position="772"/>
        <end position="784"/>
    </location>
</feature>
<dbReference type="GO" id="GO:0005739">
    <property type="term" value="C:mitochondrion"/>
    <property type="evidence" value="ECO:0007669"/>
    <property type="project" value="TreeGrafter"/>
</dbReference>
<evidence type="ECO:0000256" key="1">
    <source>
        <dbReference type="ARBA" id="ARBA00008315"/>
    </source>
</evidence>
<organism evidence="7">
    <name type="scientific">Perkinsus marinus (strain ATCC 50983 / TXsc)</name>
    <dbReference type="NCBI Taxonomy" id="423536"/>
    <lineage>
        <taxon>Eukaryota</taxon>
        <taxon>Sar</taxon>
        <taxon>Alveolata</taxon>
        <taxon>Perkinsozoa</taxon>
        <taxon>Perkinsea</taxon>
        <taxon>Perkinsida</taxon>
        <taxon>Perkinsidae</taxon>
        <taxon>Perkinsus</taxon>
    </lineage>
</organism>
<feature type="region of interest" description="Disordered" evidence="3">
    <location>
        <begin position="750"/>
        <end position="787"/>
    </location>
</feature>
<dbReference type="EMBL" id="GG675615">
    <property type="protein sequence ID" value="EER13103.1"/>
    <property type="molecule type" value="Genomic_DNA"/>
</dbReference>
<dbReference type="PANTHER" id="PTHR45890:SF1">
    <property type="entry name" value="AARF DOMAIN CONTAINING KINASE 2"/>
    <property type="match status" value="1"/>
</dbReference>
<dbReference type="Pfam" id="PF00443">
    <property type="entry name" value="UCH"/>
    <property type="match status" value="1"/>
</dbReference>
<gene>
    <name evidence="6" type="ORF">Pmar_PMAR002787</name>
</gene>
<feature type="compositionally biased region" description="Polar residues" evidence="3">
    <location>
        <begin position="672"/>
        <end position="684"/>
    </location>
</feature>
<dbReference type="InParanoid" id="C5KQY7"/>
<feature type="region of interest" description="Disordered" evidence="3">
    <location>
        <begin position="814"/>
        <end position="912"/>
    </location>
</feature>
<comment type="similarity">
    <text evidence="1">Belongs to the CFAP97 family.</text>
</comment>
<dbReference type="SUPFAM" id="SSF54001">
    <property type="entry name" value="Cysteine proteinases"/>
    <property type="match status" value="1"/>
</dbReference>
<dbReference type="InterPro" id="IPR052402">
    <property type="entry name" value="ADCK_kinase"/>
</dbReference>
<dbReference type="InterPro" id="IPR001394">
    <property type="entry name" value="Peptidase_C19_UCH"/>
</dbReference>
<evidence type="ECO:0000313" key="6">
    <source>
        <dbReference type="EMBL" id="EER13103.1"/>
    </source>
</evidence>
<evidence type="ECO:0000259" key="5">
    <source>
        <dbReference type="Pfam" id="PF03109"/>
    </source>
</evidence>
<protein>
    <recommendedName>
        <fullName evidence="8">Protein kinase domain-containing protein</fullName>
    </recommendedName>
</protein>
<evidence type="ECO:0000313" key="7">
    <source>
        <dbReference type="Proteomes" id="UP000007800"/>
    </source>
</evidence>
<dbReference type="PANTHER" id="PTHR45890">
    <property type="entry name" value="AARF DOMAIN CONTAINING KINASE 2 (PREDICTED)"/>
    <property type="match status" value="1"/>
</dbReference>
<reference evidence="6 7" key="1">
    <citation type="submission" date="2008-07" db="EMBL/GenBank/DDBJ databases">
        <authorList>
            <person name="El-Sayed N."/>
            <person name="Caler E."/>
            <person name="Inman J."/>
            <person name="Amedeo P."/>
            <person name="Hass B."/>
            <person name="Wortman J."/>
        </authorList>
    </citation>
    <scope>NUCLEOTIDE SEQUENCE [LARGE SCALE GENOMIC DNA]</scope>
    <source>
        <strain evidence="7">ATCC 50983 / TXsc</strain>
    </source>
</reference>
<dbReference type="Gene3D" id="3.90.70.10">
    <property type="entry name" value="Cysteine proteinases"/>
    <property type="match status" value="1"/>
</dbReference>
<dbReference type="OrthoDB" id="427480at2759"/>
<comment type="similarity">
    <text evidence="2">Belongs to the protein kinase superfamily. ADCK protein kinase family.</text>
</comment>
<evidence type="ECO:0000256" key="2">
    <source>
        <dbReference type="ARBA" id="ARBA00009670"/>
    </source>
</evidence>
<keyword evidence="7" id="KW-1185">Reference proteome</keyword>
<dbReference type="GeneID" id="9056564"/>
<feature type="compositionally biased region" description="Low complexity" evidence="3">
    <location>
        <begin position="822"/>
        <end position="835"/>
    </location>
</feature>
<feature type="compositionally biased region" description="Acidic residues" evidence="3">
    <location>
        <begin position="702"/>
        <end position="717"/>
    </location>
</feature>
<dbReference type="CDD" id="cd02257">
    <property type="entry name" value="Peptidase_C19"/>
    <property type="match status" value="1"/>
</dbReference>
<dbReference type="Pfam" id="PF13879">
    <property type="entry name" value="Hmw_CFAP97"/>
    <property type="match status" value="1"/>
</dbReference>
<dbReference type="GO" id="GO:0004843">
    <property type="term" value="F:cysteine-type deubiquitinase activity"/>
    <property type="evidence" value="ECO:0007669"/>
    <property type="project" value="InterPro"/>
</dbReference>
<dbReference type="InterPro" id="IPR011009">
    <property type="entry name" value="Kinase-like_dom_sf"/>
</dbReference>
<dbReference type="InterPro" id="IPR038765">
    <property type="entry name" value="Papain-like_cys_pep_sf"/>
</dbReference>
<feature type="domain" description="ABC1 atypical kinase-like" evidence="5">
    <location>
        <begin position="332"/>
        <end position="606"/>
    </location>
</feature>
<dbReference type="AlphaFoldDB" id="C5KQY7"/>
<evidence type="ECO:0000259" key="4">
    <source>
        <dbReference type="Pfam" id="PF00443"/>
    </source>
</evidence>
<dbReference type="Pfam" id="PF03109">
    <property type="entry name" value="ABC1"/>
    <property type="match status" value="1"/>
</dbReference>
<dbReference type="GO" id="GO:0016579">
    <property type="term" value="P:protein deubiquitination"/>
    <property type="evidence" value="ECO:0007669"/>
    <property type="project" value="InterPro"/>
</dbReference>
<dbReference type="InterPro" id="IPR004147">
    <property type="entry name" value="ABC1_dom"/>
</dbReference>
<feature type="region of interest" description="Disordered" evidence="3">
    <location>
        <begin position="668"/>
        <end position="735"/>
    </location>
</feature>
<evidence type="ECO:0000256" key="3">
    <source>
        <dbReference type="SAM" id="MobiDB-lite"/>
    </source>
</evidence>
<dbReference type="Proteomes" id="UP000007800">
    <property type="component" value="Unassembled WGS sequence"/>
</dbReference>
<evidence type="ECO:0008006" key="8">
    <source>
        <dbReference type="Google" id="ProtNLM"/>
    </source>
</evidence>
<dbReference type="InterPro" id="IPR029488">
    <property type="entry name" value="Hmw/CFAP97"/>
</dbReference>